<dbReference type="AlphaFoldDB" id="A0A9Y2JK72"/>
<organism evidence="2 3">
    <name type="scientific">Amycolatopsis mongoliensis</name>
    <dbReference type="NCBI Taxonomy" id="715475"/>
    <lineage>
        <taxon>Bacteria</taxon>
        <taxon>Bacillati</taxon>
        <taxon>Actinomycetota</taxon>
        <taxon>Actinomycetes</taxon>
        <taxon>Pseudonocardiales</taxon>
        <taxon>Pseudonocardiaceae</taxon>
        <taxon>Amycolatopsis</taxon>
    </lineage>
</organism>
<dbReference type="Pfam" id="PF12802">
    <property type="entry name" value="MarR_2"/>
    <property type="match status" value="1"/>
</dbReference>
<gene>
    <name evidence="2" type="ORF">QRX60_33690</name>
</gene>
<dbReference type="KEGG" id="amog:QRX60_33690"/>
<feature type="domain" description="HTH marR-type" evidence="1">
    <location>
        <begin position="34"/>
        <end position="169"/>
    </location>
</feature>
<evidence type="ECO:0000259" key="1">
    <source>
        <dbReference type="PROSITE" id="PS50995"/>
    </source>
</evidence>
<dbReference type="GO" id="GO:0006950">
    <property type="term" value="P:response to stress"/>
    <property type="evidence" value="ECO:0007669"/>
    <property type="project" value="TreeGrafter"/>
</dbReference>
<dbReference type="InterPro" id="IPR039422">
    <property type="entry name" value="MarR/SlyA-like"/>
</dbReference>
<proteinExistence type="predicted"/>
<dbReference type="EMBL" id="CP127295">
    <property type="protein sequence ID" value="WIX98985.1"/>
    <property type="molecule type" value="Genomic_DNA"/>
</dbReference>
<dbReference type="InterPro" id="IPR036390">
    <property type="entry name" value="WH_DNA-bd_sf"/>
</dbReference>
<dbReference type="Proteomes" id="UP001239397">
    <property type="component" value="Chromosome"/>
</dbReference>
<dbReference type="InterPro" id="IPR000835">
    <property type="entry name" value="HTH_MarR-typ"/>
</dbReference>
<dbReference type="PANTHER" id="PTHR33164:SF104">
    <property type="entry name" value="TRANSCRIPTIONAL REGULATORY PROTEIN"/>
    <property type="match status" value="1"/>
</dbReference>
<accession>A0A9Y2JK72</accession>
<protein>
    <submittedName>
        <fullName evidence="2">MarR family transcriptional regulator</fullName>
    </submittedName>
</protein>
<dbReference type="GO" id="GO:0003700">
    <property type="term" value="F:DNA-binding transcription factor activity"/>
    <property type="evidence" value="ECO:0007669"/>
    <property type="project" value="InterPro"/>
</dbReference>
<dbReference type="RefSeq" id="WP_285995468.1">
    <property type="nucleotide sequence ID" value="NZ_CP127295.1"/>
</dbReference>
<reference evidence="2 3" key="1">
    <citation type="submission" date="2023-06" db="EMBL/GenBank/DDBJ databases">
        <authorList>
            <person name="Oyuntsetseg B."/>
            <person name="Kim S.B."/>
        </authorList>
    </citation>
    <scope>NUCLEOTIDE SEQUENCE [LARGE SCALE GENOMIC DNA]</scope>
    <source>
        <strain evidence="2 3">4-36</strain>
    </source>
</reference>
<dbReference type="SUPFAM" id="SSF46785">
    <property type="entry name" value="Winged helix' DNA-binding domain"/>
    <property type="match status" value="1"/>
</dbReference>
<dbReference type="InterPro" id="IPR036388">
    <property type="entry name" value="WH-like_DNA-bd_sf"/>
</dbReference>
<dbReference type="PANTHER" id="PTHR33164">
    <property type="entry name" value="TRANSCRIPTIONAL REGULATOR, MARR FAMILY"/>
    <property type="match status" value="1"/>
</dbReference>
<evidence type="ECO:0000313" key="3">
    <source>
        <dbReference type="Proteomes" id="UP001239397"/>
    </source>
</evidence>
<dbReference type="PROSITE" id="PS50995">
    <property type="entry name" value="HTH_MARR_2"/>
    <property type="match status" value="1"/>
</dbReference>
<name>A0A9Y2JK72_9PSEU</name>
<dbReference type="PRINTS" id="PR00598">
    <property type="entry name" value="HTHMARR"/>
</dbReference>
<dbReference type="Gene3D" id="1.10.10.10">
    <property type="entry name" value="Winged helix-like DNA-binding domain superfamily/Winged helix DNA-binding domain"/>
    <property type="match status" value="1"/>
</dbReference>
<evidence type="ECO:0000313" key="2">
    <source>
        <dbReference type="EMBL" id="WIX98985.1"/>
    </source>
</evidence>
<sequence>MSNDSYPLEAILRRPAADIAEAWQRELPGARTESIEVITPAWRIAKLLADDRRRTLAELGIDPSTLDLLSVIRRAGPPYELTTREITRRTLVTAGAVSQRIARAEQAGLVERAPSPVSRRAVAVKLTEAGHTLIERTVRRLLEHEADLIGGLTRAERTTLTGLLAKLEATLHSRTSSPAGGDG</sequence>
<dbReference type="SMART" id="SM00347">
    <property type="entry name" value="HTH_MARR"/>
    <property type="match status" value="1"/>
</dbReference>
<keyword evidence="3" id="KW-1185">Reference proteome</keyword>